<dbReference type="SMART" id="SM00278">
    <property type="entry name" value="HhH1"/>
    <property type="match status" value="2"/>
</dbReference>
<evidence type="ECO:0000313" key="4">
    <source>
        <dbReference type="Proteomes" id="UP000660047"/>
    </source>
</evidence>
<comment type="caution">
    <text evidence="3">The sequence shown here is derived from an EMBL/GenBank/DDBJ whole genome shotgun (WGS) entry which is preliminary data.</text>
</comment>
<dbReference type="GO" id="GO:0015627">
    <property type="term" value="C:type II protein secretion system complex"/>
    <property type="evidence" value="ECO:0007669"/>
    <property type="project" value="TreeGrafter"/>
</dbReference>
<dbReference type="Proteomes" id="UP000660047">
    <property type="component" value="Unassembled WGS sequence"/>
</dbReference>
<dbReference type="EMBL" id="BLYL01000007">
    <property type="protein sequence ID" value="GFO94379.1"/>
    <property type="molecule type" value="Genomic_DNA"/>
</dbReference>
<dbReference type="GO" id="GO:0015628">
    <property type="term" value="P:protein secretion by the type II secretion system"/>
    <property type="evidence" value="ECO:0007669"/>
    <property type="project" value="TreeGrafter"/>
</dbReference>
<protein>
    <submittedName>
        <fullName evidence="3">Competence protein ComEA</fullName>
    </submittedName>
</protein>
<dbReference type="NCBIfam" id="TIGR00426">
    <property type="entry name" value="competence protein ComEA helix-hairpin-helix repeat region"/>
    <property type="match status" value="1"/>
</dbReference>
<dbReference type="AlphaFoldDB" id="A0AAI9K4U8"/>
<dbReference type="InterPro" id="IPR019554">
    <property type="entry name" value="Soluble_ligand-bd"/>
</dbReference>
<organism evidence="3 4">
    <name type="scientific">Coprococcus eutactus</name>
    <dbReference type="NCBI Taxonomy" id="33043"/>
    <lineage>
        <taxon>Bacteria</taxon>
        <taxon>Bacillati</taxon>
        <taxon>Bacillota</taxon>
        <taxon>Clostridia</taxon>
        <taxon>Lachnospirales</taxon>
        <taxon>Lachnospiraceae</taxon>
        <taxon>Coprococcus</taxon>
    </lineage>
</organism>
<feature type="signal peptide" evidence="1">
    <location>
        <begin position="1"/>
        <end position="22"/>
    </location>
</feature>
<dbReference type="InterPro" id="IPR004509">
    <property type="entry name" value="Competence_ComEA_HhH"/>
</dbReference>
<evidence type="ECO:0000313" key="3">
    <source>
        <dbReference type="EMBL" id="GFO94379.1"/>
    </source>
</evidence>
<evidence type="ECO:0000259" key="2">
    <source>
        <dbReference type="SMART" id="SM00278"/>
    </source>
</evidence>
<dbReference type="RefSeq" id="WP_022217179.1">
    <property type="nucleotide sequence ID" value="NZ_BLYL01000007.1"/>
</dbReference>
<gene>
    <name evidence="3" type="primary">comEA</name>
    <name evidence="3" type="ORF">COEU31_14250</name>
</gene>
<keyword evidence="1" id="KW-0732">Signal</keyword>
<dbReference type="InterPro" id="IPR003583">
    <property type="entry name" value="Hlx-hairpin-Hlx_DNA-bd_motif"/>
</dbReference>
<evidence type="ECO:0000256" key="1">
    <source>
        <dbReference type="SAM" id="SignalP"/>
    </source>
</evidence>
<dbReference type="InterPro" id="IPR051675">
    <property type="entry name" value="Endo/Exo/Phosphatase_dom_1"/>
</dbReference>
<dbReference type="GO" id="GO:0006281">
    <property type="term" value="P:DNA repair"/>
    <property type="evidence" value="ECO:0007669"/>
    <property type="project" value="InterPro"/>
</dbReference>
<accession>A0AAI9K4U8</accession>
<sequence>MKKIIKNLAYLCVLTMTLLCSGCGEEQVTISGNSEENVTEKVSQQGAEEAGADESLTIHSETPEYITVFVCGAVKNEGVYELEAGSRANDGLEAAGGFSDDADTVAVNLADVLEDGQKLYFPVGGEQLPDESKAGTDASEQRLVNINSADAAELMTLPGIGETKASQIVEYRRKNGAFACKDDLKNVSGIGDSIYEKLETYISTE</sequence>
<dbReference type="PANTHER" id="PTHR21180">
    <property type="entry name" value="ENDONUCLEASE/EXONUCLEASE/PHOSPHATASE FAMILY DOMAIN-CONTAINING PROTEIN 1"/>
    <property type="match status" value="1"/>
</dbReference>
<proteinExistence type="predicted"/>
<dbReference type="Gene3D" id="1.10.150.310">
    <property type="entry name" value="Tex RuvX-like domain-like"/>
    <property type="match status" value="1"/>
</dbReference>
<reference evidence="3" key="1">
    <citation type="submission" date="2020-06" db="EMBL/GenBank/DDBJ databases">
        <title>Characterization of fructooligosaccharide metabolism and fructooligosaccharide-degrading enzymes in human commensal butyrate producers.</title>
        <authorList>
            <person name="Tanno H."/>
            <person name="Fujii T."/>
            <person name="Hirano K."/>
            <person name="Maeno S."/>
            <person name="Tonozuka T."/>
            <person name="Sakamoto M."/>
            <person name="Ohkuma M."/>
            <person name="Tochio T."/>
            <person name="Endo A."/>
        </authorList>
    </citation>
    <scope>NUCLEOTIDE SEQUENCE</scope>
    <source>
        <strain evidence="3">JCM 31265</strain>
    </source>
</reference>
<dbReference type="SUPFAM" id="SSF47781">
    <property type="entry name" value="RuvA domain 2-like"/>
    <property type="match status" value="1"/>
</dbReference>
<feature type="domain" description="Helix-hairpin-helix DNA-binding motif class 1" evidence="2">
    <location>
        <begin position="152"/>
        <end position="171"/>
    </location>
</feature>
<dbReference type="GO" id="GO:0003677">
    <property type="term" value="F:DNA binding"/>
    <property type="evidence" value="ECO:0007669"/>
    <property type="project" value="InterPro"/>
</dbReference>
<feature type="domain" description="Helix-hairpin-helix DNA-binding motif class 1" evidence="2">
    <location>
        <begin position="182"/>
        <end position="201"/>
    </location>
</feature>
<dbReference type="InterPro" id="IPR010994">
    <property type="entry name" value="RuvA_2-like"/>
</dbReference>
<dbReference type="PANTHER" id="PTHR21180:SF32">
    <property type="entry name" value="ENDONUCLEASE_EXONUCLEASE_PHOSPHATASE FAMILY DOMAIN-CONTAINING PROTEIN 1"/>
    <property type="match status" value="1"/>
</dbReference>
<name>A0AAI9K4U8_9FIRM</name>
<feature type="chain" id="PRO_5042471863" evidence="1">
    <location>
        <begin position="23"/>
        <end position="205"/>
    </location>
</feature>
<dbReference type="Pfam" id="PF12836">
    <property type="entry name" value="HHH_3"/>
    <property type="match status" value="1"/>
</dbReference>
<dbReference type="Pfam" id="PF10531">
    <property type="entry name" value="SLBB"/>
    <property type="match status" value="1"/>
</dbReference>
<dbReference type="Gene3D" id="3.10.560.10">
    <property type="entry name" value="Outer membrane lipoprotein wza domain like"/>
    <property type="match status" value="1"/>
</dbReference>